<protein>
    <submittedName>
        <fullName evidence="1">Uncharacterized protein</fullName>
    </submittedName>
</protein>
<dbReference type="EMBL" id="LAZR01001370">
    <property type="protein sequence ID" value="KKN45744.1"/>
    <property type="molecule type" value="Genomic_DNA"/>
</dbReference>
<dbReference type="AlphaFoldDB" id="A0A0F9QTH6"/>
<proteinExistence type="predicted"/>
<feature type="non-terminal residue" evidence="1">
    <location>
        <position position="1"/>
    </location>
</feature>
<sequence length="38" mass="3992">NEAAMGGVMGFMVGLRREIGFTALAIASFTQEACVVRS</sequence>
<accession>A0A0F9QTH6</accession>
<organism evidence="1">
    <name type="scientific">marine sediment metagenome</name>
    <dbReference type="NCBI Taxonomy" id="412755"/>
    <lineage>
        <taxon>unclassified sequences</taxon>
        <taxon>metagenomes</taxon>
        <taxon>ecological metagenomes</taxon>
    </lineage>
</organism>
<reference evidence="1" key="1">
    <citation type="journal article" date="2015" name="Nature">
        <title>Complex archaea that bridge the gap between prokaryotes and eukaryotes.</title>
        <authorList>
            <person name="Spang A."/>
            <person name="Saw J.H."/>
            <person name="Jorgensen S.L."/>
            <person name="Zaremba-Niedzwiedzka K."/>
            <person name="Martijn J."/>
            <person name="Lind A.E."/>
            <person name="van Eijk R."/>
            <person name="Schleper C."/>
            <person name="Guy L."/>
            <person name="Ettema T.J."/>
        </authorList>
    </citation>
    <scope>NUCLEOTIDE SEQUENCE</scope>
</reference>
<evidence type="ECO:0000313" key="1">
    <source>
        <dbReference type="EMBL" id="KKN45744.1"/>
    </source>
</evidence>
<gene>
    <name evidence="1" type="ORF">LCGC14_0680130</name>
</gene>
<comment type="caution">
    <text evidence="1">The sequence shown here is derived from an EMBL/GenBank/DDBJ whole genome shotgun (WGS) entry which is preliminary data.</text>
</comment>
<name>A0A0F9QTH6_9ZZZZ</name>